<gene>
    <name evidence="2" type="ORF">ACFSX4_11730</name>
</gene>
<reference evidence="3" key="1">
    <citation type="journal article" date="2019" name="Int. J. Syst. Evol. Microbiol.">
        <title>The Global Catalogue of Microorganisms (GCM) 10K type strain sequencing project: providing services to taxonomists for standard genome sequencing and annotation.</title>
        <authorList>
            <consortium name="The Broad Institute Genomics Platform"/>
            <consortium name="The Broad Institute Genome Sequencing Center for Infectious Disease"/>
            <person name="Wu L."/>
            <person name="Ma J."/>
        </authorList>
    </citation>
    <scope>NUCLEOTIDE SEQUENCE [LARGE SCALE GENOMIC DNA]</scope>
    <source>
        <strain evidence="3">KCTC 33575</strain>
    </source>
</reference>
<dbReference type="InterPro" id="IPR028973">
    <property type="entry name" value="PhnB-like"/>
</dbReference>
<dbReference type="Pfam" id="PF06983">
    <property type="entry name" value="3-dmu-9_3-mt"/>
    <property type="match status" value="2"/>
</dbReference>
<evidence type="ECO:0000313" key="2">
    <source>
        <dbReference type="EMBL" id="MFD2831134.1"/>
    </source>
</evidence>
<evidence type="ECO:0000313" key="3">
    <source>
        <dbReference type="Proteomes" id="UP001597519"/>
    </source>
</evidence>
<protein>
    <submittedName>
        <fullName evidence="2">VOC family protein</fullName>
    </submittedName>
</protein>
<dbReference type="Gene3D" id="3.30.720.110">
    <property type="match status" value="1"/>
</dbReference>
<evidence type="ECO:0000259" key="1">
    <source>
        <dbReference type="Pfam" id="PF06983"/>
    </source>
</evidence>
<dbReference type="EMBL" id="JBHUOQ010000004">
    <property type="protein sequence ID" value="MFD2831134.1"/>
    <property type="molecule type" value="Genomic_DNA"/>
</dbReference>
<feature type="domain" description="PhnB-like" evidence="1">
    <location>
        <begin position="3"/>
        <end position="124"/>
    </location>
</feature>
<organism evidence="2 3">
    <name type="scientific">Corticicoccus populi</name>
    <dbReference type="NCBI Taxonomy" id="1812821"/>
    <lineage>
        <taxon>Bacteria</taxon>
        <taxon>Bacillati</taxon>
        <taxon>Bacillota</taxon>
        <taxon>Bacilli</taxon>
        <taxon>Bacillales</taxon>
        <taxon>Staphylococcaceae</taxon>
        <taxon>Corticicoccus</taxon>
    </lineage>
</organism>
<dbReference type="RefSeq" id="WP_377775069.1">
    <property type="nucleotide sequence ID" value="NZ_JBHUOQ010000004.1"/>
</dbReference>
<keyword evidence="3" id="KW-1185">Reference proteome</keyword>
<dbReference type="SUPFAM" id="SSF54593">
    <property type="entry name" value="Glyoxalase/Bleomycin resistance protein/Dihydroxybiphenyl dioxygenase"/>
    <property type="match status" value="2"/>
</dbReference>
<dbReference type="Gene3D" id="3.30.720.100">
    <property type="match status" value="1"/>
</dbReference>
<name>A0ABW5X040_9STAP</name>
<accession>A0ABW5X040</accession>
<proteinExistence type="predicted"/>
<feature type="domain" description="PhnB-like" evidence="1">
    <location>
        <begin position="138"/>
        <end position="257"/>
    </location>
</feature>
<sequence length="300" mass="34760">MYQKIVPHLWFDTEAKEAADFYADVFPDSKVVSSCVFSGPEGDSEALIFEVMGYRFMSISAGPYFTKNPTVSFLIPYSPEETDLINQIWERLLDGGKTLMDLGEYPFNKHYGWVEDKYDVSWQFYLMEDQPEEPYSDRVVPTLMFVNDAAGKAEDAMKFYVDIFKKSEDKGVYHYPKGMEPNLPEHVMHGEFKLEGQCFAMQDSAEAHDFNFNEGISLLVNCDTQEEIDYYWDKLTYVPESEQCGWLKDKFGLSWQISPKVMDDVMGNGTKEEIERVTEAFMKMKKFDLAEIERAYKGES</sequence>
<dbReference type="Proteomes" id="UP001597519">
    <property type="component" value="Unassembled WGS sequence"/>
</dbReference>
<dbReference type="PANTHER" id="PTHR33990">
    <property type="entry name" value="PROTEIN YJDN-RELATED"/>
    <property type="match status" value="1"/>
</dbReference>
<dbReference type="CDD" id="cd06588">
    <property type="entry name" value="PhnB_like"/>
    <property type="match status" value="2"/>
</dbReference>
<dbReference type="Gene3D" id="3.10.180.10">
    <property type="entry name" value="2,3-Dihydroxybiphenyl 1,2-Dioxygenase, domain 1"/>
    <property type="match status" value="1"/>
</dbReference>
<comment type="caution">
    <text evidence="2">The sequence shown here is derived from an EMBL/GenBank/DDBJ whole genome shotgun (WGS) entry which is preliminary data.</text>
</comment>
<dbReference type="InterPro" id="IPR029068">
    <property type="entry name" value="Glyas_Bleomycin-R_OHBP_Dase"/>
</dbReference>